<dbReference type="InterPro" id="IPR052996">
    <property type="entry name" value="Carb_Metab_Mutarotase"/>
</dbReference>
<dbReference type="InterPro" id="IPR008000">
    <property type="entry name" value="Rham/fucose_mutarotase"/>
</dbReference>
<dbReference type="AlphaFoldDB" id="A0A561PAR2"/>
<comment type="caution">
    <text evidence="1">The sequence shown here is derived from an EMBL/GenBank/DDBJ whole genome shotgun (WGS) entry which is preliminary data.</text>
</comment>
<evidence type="ECO:0000313" key="2">
    <source>
        <dbReference type="Proteomes" id="UP000320811"/>
    </source>
</evidence>
<accession>A0A561PAR2</accession>
<dbReference type="PANTHER" id="PTHR43239:SF1">
    <property type="entry name" value="UPF0734 PROTEIN DDB_G0273871_DDB_G0273177"/>
    <property type="match status" value="1"/>
</dbReference>
<reference evidence="1 2" key="1">
    <citation type="submission" date="2019-06" db="EMBL/GenBank/DDBJ databases">
        <title>Sorghum-associated microbial communities from plants grown in Nebraska, USA.</title>
        <authorList>
            <person name="Schachtman D."/>
        </authorList>
    </citation>
    <scope>NUCLEOTIDE SEQUENCE [LARGE SCALE GENOMIC DNA]</scope>
    <source>
        <strain evidence="1 2">1209</strain>
    </source>
</reference>
<evidence type="ECO:0000313" key="1">
    <source>
        <dbReference type="EMBL" id="TWF35232.1"/>
    </source>
</evidence>
<sequence length="112" mass="13492">MMKRHCLALDLKDDPRLIEEYEYWHKAENGWPEVRKSILDAGIVEMEIYRTGNRLMMIMETNDQYNERAKAASDAANSKVQEWEQLMWKFQQPLPWAKEGEKWVLMEQIFQL</sequence>
<proteinExistence type="predicted"/>
<dbReference type="InterPro" id="IPR011008">
    <property type="entry name" value="Dimeric_a/b-barrel"/>
</dbReference>
<organism evidence="1 2">
    <name type="scientific">Chitinophaga polysaccharea</name>
    <dbReference type="NCBI Taxonomy" id="1293035"/>
    <lineage>
        <taxon>Bacteria</taxon>
        <taxon>Pseudomonadati</taxon>
        <taxon>Bacteroidota</taxon>
        <taxon>Chitinophagia</taxon>
        <taxon>Chitinophagales</taxon>
        <taxon>Chitinophagaceae</taxon>
        <taxon>Chitinophaga</taxon>
    </lineage>
</organism>
<gene>
    <name evidence="1" type="ORF">FHW36_10918</name>
</gene>
<dbReference type="PANTHER" id="PTHR43239">
    <property type="entry name" value="UPF0734 PROTEIN DDB_G0273871/DDB_G0273177"/>
    <property type="match status" value="1"/>
</dbReference>
<dbReference type="GO" id="GO:0016857">
    <property type="term" value="F:racemase and epimerase activity, acting on carbohydrates and derivatives"/>
    <property type="evidence" value="ECO:0007669"/>
    <property type="project" value="InterPro"/>
</dbReference>
<dbReference type="EMBL" id="VIWO01000009">
    <property type="protein sequence ID" value="TWF35232.1"/>
    <property type="molecule type" value="Genomic_DNA"/>
</dbReference>
<protein>
    <submittedName>
        <fullName evidence="1">L-rhamnose mutarotase</fullName>
    </submittedName>
</protein>
<keyword evidence="2" id="KW-1185">Reference proteome</keyword>
<dbReference type="SUPFAM" id="SSF54909">
    <property type="entry name" value="Dimeric alpha+beta barrel"/>
    <property type="match status" value="1"/>
</dbReference>
<dbReference type="Pfam" id="PF05336">
    <property type="entry name" value="rhaM"/>
    <property type="match status" value="1"/>
</dbReference>
<dbReference type="Gene3D" id="3.30.70.100">
    <property type="match status" value="1"/>
</dbReference>
<name>A0A561PAR2_9BACT</name>
<dbReference type="RefSeq" id="WP_246121225.1">
    <property type="nucleotide sequence ID" value="NZ_VIWO01000009.1"/>
</dbReference>
<dbReference type="Proteomes" id="UP000320811">
    <property type="component" value="Unassembled WGS sequence"/>
</dbReference>